<sequence length="127" mass="13431">MYPESSPLLKSTYRTMPNFVNSSFMSSLKIVSWSLSGDLLLSSLVDFAVSPSANPFNSSAPSDCSSLTSPLFSGIFPSCPTLDFSVVLEAPSFLAPSLSSVLSPPFCSVSPSAGSFFSLKARIRPFG</sequence>
<reference evidence="1" key="1">
    <citation type="submission" date="2014-09" db="EMBL/GenBank/DDBJ databases">
        <authorList>
            <person name="Magalhaes I.L.F."/>
            <person name="Oliveira U."/>
            <person name="Santos F.R."/>
            <person name="Vidigal T.H.D.A."/>
            <person name="Brescovit A.D."/>
            <person name="Santos A.J."/>
        </authorList>
    </citation>
    <scope>NUCLEOTIDE SEQUENCE</scope>
    <source>
        <tissue evidence="1">Shoot tissue taken approximately 20 cm above the soil surface</tissue>
    </source>
</reference>
<proteinExistence type="predicted"/>
<dbReference type="AlphaFoldDB" id="A0A0A9CNM0"/>
<accession>A0A0A9CNM0</accession>
<name>A0A0A9CNM0_ARUDO</name>
<reference evidence="1" key="2">
    <citation type="journal article" date="2015" name="Data Brief">
        <title>Shoot transcriptome of the giant reed, Arundo donax.</title>
        <authorList>
            <person name="Barrero R.A."/>
            <person name="Guerrero F.D."/>
            <person name="Moolhuijzen P."/>
            <person name="Goolsby J.A."/>
            <person name="Tidwell J."/>
            <person name="Bellgard S.E."/>
            <person name="Bellgard M.I."/>
        </authorList>
    </citation>
    <scope>NUCLEOTIDE SEQUENCE</scope>
    <source>
        <tissue evidence="1">Shoot tissue taken approximately 20 cm above the soil surface</tissue>
    </source>
</reference>
<dbReference type="EMBL" id="GBRH01219971">
    <property type="protein sequence ID" value="JAD77924.1"/>
    <property type="molecule type" value="Transcribed_RNA"/>
</dbReference>
<evidence type="ECO:0000313" key="1">
    <source>
        <dbReference type="EMBL" id="JAD77924.1"/>
    </source>
</evidence>
<protein>
    <submittedName>
        <fullName evidence="1">Uncharacterized protein</fullName>
    </submittedName>
</protein>
<organism evidence="1">
    <name type="scientific">Arundo donax</name>
    <name type="common">Giant reed</name>
    <name type="synonym">Donax arundinaceus</name>
    <dbReference type="NCBI Taxonomy" id="35708"/>
    <lineage>
        <taxon>Eukaryota</taxon>
        <taxon>Viridiplantae</taxon>
        <taxon>Streptophyta</taxon>
        <taxon>Embryophyta</taxon>
        <taxon>Tracheophyta</taxon>
        <taxon>Spermatophyta</taxon>
        <taxon>Magnoliopsida</taxon>
        <taxon>Liliopsida</taxon>
        <taxon>Poales</taxon>
        <taxon>Poaceae</taxon>
        <taxon>PACMAD clade</taxon>
        <taxon>Arundinoideae</taxon>
        <taxon>Arundineae</taxon>
        <taxon>Arundo</taxon>
    </lineage>
</organism>